<name>A0AAV9VCZ5_9PEZI</name>
<dbReference type="CDD" id="cd04301">
    <property type="entry name" value="NAT_SF"/>
    <property type="match status" value="1"/>
</dbReference>
<keyword evidence="3" id="KW-1185">Reference proteome</keyword>
<evidence type="ECO:0000313" key="2">
    <source>
        <dbReference type="EMBL" id="KAK6359327.1"/>
    </source>
</evidence>
<dbReference type="InterPro" id="IPR000182">
    <property type="entry name" value="GNAT_dom"/>
</dbReference>
<dbReference type="Gene3D" id="3.40.630.30">
    <property type="match status" value="1"/>
</dbReference>
<evidence type="ECO:0000313" key="3">
    <source>
        <dbReference type="Proteomes" id="UP001375240"/>
    </source>
</evidence>
<dbReference type="PANTHER" id="PTHR42791:SF2">
    <property type="entry name" value="N-ACETYLTRANSFERASE DOMAIN-CONTAINING PROTEIN"/>
    <property type="match status" value="1"/>
</dbReference>
<dbReference type="Proteomes" id="UP001375240">
    <property type="component" value="Unassembled WGS sequence"/>
</dbReference>
<reference evidence="2 3" key="1">
    <citation type="submission" date="2019-10" db="EMBL/GenBank/DDBJ databases">
        <authorList>
            <person name="Palmer J.M."/>
        </authorList>
    </citation>
    <scope>NUCLEOTIDE SEQUENCE [LARGE SCALE GENOMIC DNA]</scope>
    <source>
        <strain evidence="2 3">TWF696</strain>
    </source>
</reference>
<dbReference type="Pfam" id="PF00583">
    <property type="entry name" value="Acetyltransf_1"/>
    <property type="match status" value="1"/>
</dbReference>
<sequence length="328" mass="36934">MSFSIARSHMIHSLSRKISPGLLPWVIKRFPGTVHIPVRVIATTSQKKARDLAFGEIRKHGIAAPGTSGFLENIFKQSPALQETQTSSLEPRAAPVQEKRRLYKIDPTIQHKPPPGFAVREATLNDVNDLTQLYFASFLPPHQLWDAVAPGDSARKWWRDNWAMGIKAGPGVILTFVVEDLSDNKKIVAFMRWHVPQANKSRDIPMPEFPAEWDAALTEALWGGNDLARAEIMGRKAHWMGEFVGVDPLYQGKGLAQMLVQWGCQQADAYGLDIFGDASLRRLPFFKKYFGFEDRKRQHLPVRRDAFGKDGVIAIVRHPRPFPITNGP</sequence>
<gene>
    <name evidence="2" type="ORF">TWF696_000488</name>
</gene>
<dbReference type="PROSITE" id="PS51186">
    <property type="entry name" value="GNAT"/>
    <property type="match status" value="1"/>
</dbReference>
<dbReference type="InterPro" id="IPR016181">
    <property type="entry name" value="Acyl_CoA_acyltransferase"/>
</dbReference>
<accession>A0AAV9VCZ5</accession>
<dbReference type="AlphaFoldDB" id="A0AAV9VCZ5"/>
<organism evidence="2 3">
    <name type="scientific">Orbilia brochopaga</name>
    <dbReference type="NCBI Taxonomy" id="3140254"/>
    <lineage>
        <taxon>Eukaryota</taxon>
        <taxon>Fungi</taxon>
        <taxon>Dikarya</taxon>
        <taxon>Ascomycota</taxon>
        <taxon>Pezizomycotina</taxon>
        <taxon>Orbiliomycetes</taxon>
        <taxon>Orbiliales</taxon>
        <taxon>Orbiliaceae</taxon>
        <taxon>Orbilia</taxon>
    </lineage>
</organism>
<dbReference type="InterPro" id="IPR052523">
    <property type="entry name" value="Trichothecene_AcTrans"/>
</dbReference>
<dbReference type="SUPFAM" id="SSF55729">
    <property type="entry name" value="Acyl-CoA N-acyltransferases (Nat)"/>
    <property type="match status" value="1"/>
</dbReference>
<dbReference type="EMBL" id="JAVHNQ010000001">
    <property type="protein sequence ID" value="KAK6359327.1"/>
    <property type="molecule type" value="Genomic_DNA"/>
</dbReference>
<dbReference type="GO" id="GO:0016747">
    <property type="term" value="F:acyltransferase activity, transferring groups other than amino-acyl groups"/>
    <property type="evidence" value="ECO:0007669"/>
    <property type="project" value="InterPro"/>
</dbReference>
<proteinExistence type="predicted"/>
<protein>
    <recommendedName>
        <fullName evidence="1">N-acetyltransferase domain-containing protein</fullName>
    </recommendedName>
</protein>
<dbReference type="PANTHER" id="PTHR42791">
    <property type="entry name" value="GNAT FAMILY ACETYLTRANSFERASE"/>
    <property type="match status" value="1"/>
</dbReference>
<feature type="domain" description="N-acetyltransferase" evidence="1">
    <location>
        <begin position="117"/>
        <end position="319"/>
    </location>
</feature>
<comment type="caution">
    <text evidence="2">The sequence shown here is derived from an EMBL/GenBank/DDBJ whole genome shotgun (WGS) entry which is preliminary data.</text>
</comment>
<evidence type="ECO:0000259" key="1">
    <source>
        <dbReference type="PROSITE" id="PS51186"/>
    </source>
</evidence>